<gene>
    <name evidence="2" type="ORF">PMAYCL1PPCAC_23511</name>
</gene>
<dbReference type="Proteomes" id="UP001328107">
    <property type="component" value="Unassembled WGS sequence"/>
</dbReference>
<proteinExistence type="predicted"/>
<protein>
    <submittedName>
        <fullName evidence="2">Uncharacterized protein</fullName>
    </submittedName>
</protein>
<sequence>EVTIVGEKGVLRKETITVETSICCKHVVTPTEVFCLSEGMLIELPLLRFYESLLAMNGTTLSGYCRTLNDYARETGRSSEDIISLSSLSRAWNSYLSQLNIPDAKFGCERCGQYPSALVFDGIQLGIRASIANEKPLTKGKYTFLEYSLSYLGKLQQRQVMLQFLDGKGQLPNVIWPFPIPDLLTEAITDSHQVRAEYKELLKMLFANSPPPLIFQVNHTHPSIQINLEPDTSGWNRWREKGASRSTDRRVPELGRGRALSAERLPNHL</sequence>
<dbReference type="AlphaFoldDB" id="A0AAN5CYA8"/>
<feature type="compositionally biased region" description="Basic and acidic residues" evidence="1">
    <location>
        <begin position="240"/>
        <end position="256"/>
    </location>
</feature>
<feature type="non-terminal residue" evidence="2">
    <location>
        <position position="1"/>
    </location>
</feature>
<dbReference type="EMBL" id="BTRK01000005">
    <property type="protein sequence ID" value="GMR53316.1"/>
    <property type="molecule type" value="Genomic_DNA"/>
</dbReference>
<evidence type="ECO:0000313" key="3">
    <source>
        <dbReference type="Proteomes" id="UP001328107"/>
    </source>
</evidence>
<evidence type="ECO:0000313" key="2">
    <source>
        <dbReference type="EMBL" id="GMR53316.1"/>
    </source>
</evidence>
<organism evidence="2 3">
    <name type="scientific">Pristionchus mayeri</name>
    <dbReference type="NCBI Taxonomy" id="1317129"/>
    <lineage>
        <taxon>Eukaryota</taxon>
        <taxon>Metazoa</taxon>
        <taxon>Ecdysozoa</taxon>
        <taxon>Nematoda</taxon>
        <taxon>Chromadorea</taxon>
        <taxon>Rhabditida</taxon>
        <taxon>Rhabditina</taxon>
        <taxon>Diplogasteromorpha</taxon>
        <taxon>Diplogasteroidea</taxon>
        <taxon>Neodiplogasteridae</taxon>
        <taxon>Pristionchus</taxon>
    </lineage>
</organism>
<feature type="region of interest" description="Disordered" evidence="1">
    <location>
        <begin position="240"/>
        <end position="269"/>
    </location>
</feature>
<comment type="caution">
    <text evidence="2">The sequence shown here is derived from an EMBL/GenBank/DDBJ whole genome shotgun (WGS) entry which is preliminary data.</text>
</comment>
<accession>A0AAN5CYA8</accession>
<reference evidence="3" key="1">
    <citation type="submission" date="2022-10" db="EMBL/GenBank/DDBJ databases">
        <title>Genome assembly of Pristionchus species.</title>
        <authorList>
            <person name="Yoshida K."/>
            <person name="Sommer R.J."/>
        </authorList>
    </citation>
    <scope>NUCLEOTIDE SEQUENCE [LARGE SCALE GENOMIC DNA]</scope>
    <source>
        <strain evidence="3">RS5460</strain>
    </source>
</reference>
<name>A0AAN5CYA8_9BILA</name>
<keyword evidence="3" id="KW-1185">Reference proteome</keyword>
<evidence type="ECO:0000256" key="1">
    <source>
        <dbReference type="SAM" id="MobiDB-lite"/>
    </source>
</evidence>